<keyword evidence="4" id="KW-1185">Reference proteome</keyword>
<evidence type="ECO:0000313" key="4">
    <source>
        <dbReference type="Proteomes" id="UP000198424"/>
    </source>
</evidence>
<dbReference type="Proteomes" id="UP000198424">
    <property type="component" value="Unassembled WGS sequence"/>
</dbReference>
<evidence type="ECO:0000313" key="3">
    <source>
        <dbReference type="Proteomes" id="UP000028712"/>
    </source>
</evidence>
<dbReference type="STRING" id="991.IW20_07225"/>
<dbReference type="RefSeq" id="WP_035620327.1">
    <property type="nucleotide sequence ID" value="NZ_JBEWQG010000002.1"/>
</dbReference>
<organism evidence="1 3">
    <name type="scientific">Flavobacterium hydatis</name>
    <name type="common">Cytophaga aquatilis</name>
    <dbReference type="NCBI Taxonomy" id="991"/>
    <lineage>
        <taxon>Bacteria</taxon>
        <taxon>Pseudomonadati</taxon>
        <taxon>Bacteroidota</taxon>
        <taxon>Flavobacteriia</taxon>
        <taxon>Flavobacteriales</taxon>
        <taxon>Flavobacteriaceae</taxon>
        <taxon>Flavobacterium</taxon>
    </lineage>
</organism>
<reference evidence="2 4" key="2">
    <citation type="submission" date="2016-11" db="EMBL/GenBank/DDBJ databases">
        <title>Whole genomes of Flavobacteriaceae.</title>
        <authorList>
            <person name="Stine C."/>
            <person name="Li C."/>
            <person name="Tadesse D."/>
        </authorList>
    </citation>
    <scope>NUCLEOTIDE SEQUENCE [LARGE SCALE GENOMIC DNA]</scope>
    <source>
        <strain evidence="2 4">ATCC 29551</strain>
    </source>
</reference>
<dbReference type="eggNOG" id="ENOG5034AH2">
    <property type="taxonomic scope" value="Bacteria"/>
</dbReference>
<evidence type="ECO:0000313" key="1">
    <source>
        <dbReference type="EMBL" id="KFF17753.1"/>
    </source>
</evidence>
<accession>A0A086AM39</accession>
<proteinExistence type="predicted"/>
<name>A0A086AM39_FLAHY</name>
<dbReference type="Proteomes" id="UP000028712">
    <property type="component" value="Unassembled WGS sequence"/>
</dbReference>
<dbReference type="EMBL" id="JPRM01000008">
    <property type="protein sequence ID" value="KFF17753.1"/>
    <property type="molecule type" value="Genomic_DNA"/>
</dbReference>
<comment type="caution">
    <text evidence="1">The sequence shown here is derived from an EMBL/GenBank/DDBJ whole genome shotgun (WGS) entry which is preliminary data.</text>
</comment>
<gene>
    <name evidence="2" type="ORF">B0A62_13275</name>
    <name evidence="1" type="ORF">IW20_07225</name>
</gene>
<reference evidence="1 3" key="1">
    <citation type="submission" date="2014-07" db="EMBL/GenBank/DDBJ databases">
        <title>Genome of Flavobacterium hydatis DSM 2063.</title>
        <authorList>
            <person name="Pipes S.E."/>
            <person name="Stropko S.J."/>
            <person name="Newman J.D."/>
        </authorList>
    </citation>
    <scope>NUCLEOTIDE SEQUENCE [LARGE SCALE GENOMIC DNA]</scope>
    <source>
        <strain evidence="1 3">DSM 2063</strain>
    </source>
</reference>
<sequence length="227" mass="26141">MTQAYLLEWMDLTVTSTLNPNKTDLTMITLLQSRAIIKKATEQTFLIQSQFTVQVFSLTNEKQIKILVGNYYSSLLFLLDRITEINNSNELHRDNLKEVTATLISCLDELITFIESRFANYLGGRNFEIIKRKYNSPAVMNNPSNKILCKLSTDQTALILRASDELKILISKSMNHLFKTIVPFLSTPNKVNLSYNAMRGKAYVAEERDKEIAIETLERMIKQIKEY</sequence>
<protein>
    <submittedName>
        <fullName evidence="1">Uncharacterized protein</fullName>
    </submittedName>
</protein>
<dbReference type="EMBL" id="MUGY01000013">
    <property type="protein sequence ID" value="OXA93712.1"/>
    <property type="molecule type" value="Genomic_DNA"/>
</dbReference>
<dbReference type="OrthoDB" id="636834at2"/>
<evidence type="ECO:0000313" key="2">
    <source>
        <dbReference type="EMBL" id="OXA93712.1"/>
    </source>
</evidence>
<dbReference type="AlphaFoldDB" id="A0A086AM39"/>